<reference evidence="2 3" key="1">
    <citation type="submission" date="2019-12" db="EMBL/GenBank/DDBJ databases">
        <title>Novel species isolated from a subtropical stream in China.</title>
        <authorList>
            <person name="Lu H."/>
        </authorList>
    </citation>
    <scope>NUCLEOTIDE SEQUENCE [LARGE SCALE GENOMIC DNA]</scope>
    <source>
        <strain evidence="2 3">FT134W</strain>
    </source>
</reference>
<protein>
    <submittedName>
        <fullName evidence="2">GNAT family N-acetyltransferase</fullName>
    </submittedName>
</protein>
<dbReference type="SUPFAM" id="SSF55729">
    <property type="entry name" value="Acyl-CoA N-acyltransferases (Nat)"/>
    <property type="match status" value="1"/>
</dbReference>
<proteinExistence type="predicted"/>
<evidence type="ECO:0000313" key="3">
    <source>
        <dbReference type="Proteomes" id="UP000469734"/>
    </source>
</evidence>
<feature type="domain" description="BioF2-like acetyltransferase" evidence="1">
    <location>
        <begin position="158"/>
        <end position="300"/>
    </location>
</feature>
<name>A0A7X4KKT8_9BURK</name>
<evidence type="ECO:0000313" key="2">
    <source>
        <dbReference type="EMBL" id="MYM76013.1"/>
    </source>
</evidence>
<accession>A0A7X4KKT8</accession>
<sequence length="371" mass="41932">MNSVPPLPAPMAQPSPSAGAVAQYCWPGEVPPWTDGALQRLYGNLYATVQQFSLNRELSQAHTYAAYVDGVLHTLLVFSLRDGVIEVFNEVICLEPDAVHAFARYAFGRFHDARVIVLRAVHVARTAWQYPSQQHDYLEDTWVALPADSAAYTASLSKNTRRNLRRQAEHWQADRPHQRFVLYCGAAITPVLVDAIVDLNHARMARQRKQSALDAAETARIKQLAASCGTVGVITVDGKVCAGAISFQVGANHFLSVLAHDPAYDRYGLGFLCCHQMICACIDAGGREFHFLWGRYEYKRSFLGKRRELDRLLLYRTPLDRLRYGGLGLRVWWAAQRRRAHLWLFEHRQHAALRWVRARLARGAVREEAPC</sequence>
<evidence type="ECO:0000259" key="1">
    <source>
        <dbReference type="Pfam" id="PF13480"/>
    </source>
</evidence>
<comment type="caution">
    <text evidence="2">The sequence shown here is derived from an EMBL/GenBank/DDBJ whole genome shotgun (WGS) entry which is preliminary data.</text>
</comment>
<dbReference type="Gene3D" id="3.40.630.30">
    <property type="match status" value="1"/>
</dbReference>
<keyword evidence="2" id="KW-0808">Transferase</keyword>
<dbReference type="Pfam" id="PF13480">
    <property type="entry name" value="Acetyltransf_6"/>
    <property type="match status" value="1"/>
</dbReference>
<organism evidence="2 3">
    <name type="scientific">Duganella margarita</name>
    <dbReference type="NCBI Taxonomy" id="2692170"/>
    <lineage>
        <taxon>Bacteria</taxon>
        <taxon>Pseudomonadati</taxon>
        <taxon>Pseudomonadota</taxon>
        <taxon>Betaproteobacteria</taxon>
        <taxon>Burkholderiales</taxon>
        <taxon>Oxalobacteraceae</taxon>
        <taxon>Telluria group</taxon>
        <taxon>Duganella</taxon>
    </lineage>
</organism>
<dbReference type="GO" id="GO:0016740">
    <property type="term" value="F:transferase activity"/>
    <property type="evidence" value="ECO:0007669"/>
    <property type="project" value="UniProtKB-KW"/>
</dbReference>
<dbReference type="RefSeq" id="WP_161052527.1">
    <property type="nucleotide sequence ID" value="NZ_WWCR01000059.1"/>
</dbReference>
<dbReference type="EMBL" id="WWCR01000059">
    <property type="protein sequence ID" value="MYM76013.1"/>
    <property type="molecule type" value="Genomic_DNA"/>
</dbReference>
<dbReference type="InterPro" id="IPR016181">
    <property type="entry name" value="Acyl_CoA_acyltransferase"/>
</dbReference>
<gene>
    <name evidence="2" type="ORF">GTP56_28005</name>
</gene>
<dbReference type="AlphaFoldDB" id="A0A7X4KKT8"/>
<dbReference type="InterPro" id="IPR038740">
    <property type="entry name" value="BioF2-like_GNAT_dom"/>
</dbReference>
<dbReference type="Proteomes" id="UP000469734">
    <property type="component" value="Unassembled WGS sequence"/>
</dbReference>